<name>K6Z0A4_9ALTE</name>
<dbReference type="PROSITE" id="PS51257">
    <property type="entry name" value="PROKAR_LIPOPROTEIN"/>
    <property type="match status" value="1"/>
</dbReference>
<sequence length="64" mass="7089">MNIKKDLLDNLSKNELIDSALLNAVSGGGCERWVETCGCKSGLCDWCGKWVPKTITIKVEFDEL</sequence>
<dbReference type="OrthoDB" id="9867309at2"/>
<comment type="caution">
    <text evidence="1">The sequence shown here is derived from an EMBL/GenBank/DDBJ whole genome shotgun (WGS) entry which is preliminary data.</text>
</comment>
<dbReference type="AlphaFoldDB" id="K6Z0A4"/>
<gene>
    <name evidence="1" type="ORF">GPAL_2795</name>
</gene>
<reference evidence="2" key="1">
    <citation type="journal article" date="2014" name="Environ. Microbiol.">
        <title>Comparative genomics of the marine bacterial genus Glaciecola reveals the high degree of genomic diversity and genomic characteristic for cold adaptation.</title>
        <authorList>
            <person name="Qin Q.L."/>
            <person name="Xie B.B."/>
            <person name="Yu Y."/>
            <person name="Shu Y.L."/>
            <person name="Rong J.C."/>
            <person name="Zhang Y.J."/>
            <person name="Zhao D.L."/>
            <person name="Chen X.L."/>
            <person name="Zhang X.Y."/>
            <person name="Chen B."/>
            <person name="Zhou B.C."/>
            <person name="Zhang Y.Z."/>
        </authorList>
    </citation>
    <scope>NUCLEOTIDE SEQUENCE [LARGE SCALE GENOMIC DNA]</scope>
    <source>
        <strain evidence="2">ACAM 615</strain>
    </source>
</reference>
<organism evidence="1 2">
    <name type="scientific">Brumicola pallidula DSM 14239 = ACAM 615</name>
    <dbReference type="NCBI Taxonomy" id="1121922"/>
    <lineage>
        <taxon>Bacteria</taxon>
        <taxon>Pseudomonadati</taxon>
        <taxon>Pseudomonadota</taxon>
        <taxon>Gammaproteobacteria</taxon>
        <taxon>Alteromonadales</taxon>
        <taxon>Alteromonadaceae</taxon>
        <taxon>Brumicola</taxon>
    </lineage>
</organism>
<evidence type="ECO:0000313" key="2">
    <source>
        <dbReference type="Proteomes" id="UP000006251"/>
    </source>
</evidence>
<protein>
    <submittedName>
        <fullName evidence="1">Uncharacterized protein</fullName>
    </submittedName>
</protein>
<evidence type="ECO:0000313" key="1">
    <source>
        <dbReference type="EMBL" id="GAC29646.1"/>
    </source>
</evidence>
<dbReference type="RefSeq" id="WP_006012859.1">
    <property type="nucleotide sequence ID" value="NZ_AUAV01000005.1"/>
</dbReference>
<proteinExistence type="predicted"/>
<dbReference type="EMBL" id="BAEQ01000048">
    <property type="protein sequence ID" value="GAC29646.1"/>
    <property type="molecule type" value="Genomic_DNA"/>
</dbReference>
<keyword evidence="2" id="KW-1185">Reference proteome</keyword>
<accession>K6Z0A4</accession>
<dbReference type="Proteomes" id="UP000006251">
    <property type="component" value="Unassembled WGS sequence"/>
</dbReference>